<feature type="transmembrane region" description="Helical" evidence="1">
    <location>
        <begin position="64"/>
        <end position="86"/>
    </location>
</feature>
<evidence type="ECO:0000256" key="1">
    <source>
        <dbReference type="SAM" id="Phobius"/>
    </source>
</evidence>
<reference evidence="2" key="1">
    <citation type="submission" date="2022-07" db="EMBL/GenBank/DDBJ databases">
        <title>Phylogenomic reconstructions and comparative analyses of Kickxellomycotina fungi.</title>
        <authorList>
            <person name="Reynolds N.K."/>
            <person name="Stajich J.E."/>
            <person name="Barry K."/>
            <person name="Grigoriev I.V."/>
            <person name="Crous P."/>
            <person name="Smith M.E."/>
        </authorList>
    </citation>
    <scope>NUCLEOTIDE SEQUENCE</scope>
    <source>
        <strain evidence="2">BCRC 34489</strain>
    </source>
</reference>
<keyword evidence="1" id="KW-0812">Transmembrane</keyword>
<evidence type="ECO:0000313" key="3">
    <source>
        <dbReference type="Proteomes" id="UP001140172"/>
    </source>
</evidence>
<organism evidence="2 3">
    <name type="scientific">Coemansia interrupta</name>
    <dbReference type="NCBI Taxonomy" id="1126814"/>
    <lineage>
        <taxon>Eukaryota</taxon>
        <taxon>Fungi</taxon>
        <taxon>Fungi incertae sedis</taxon>
        <taxon>Zoopagomycota</taxon>
        <taxon>Kickxellomycotina</taxon>
        <taxon>Kickxellomycetes</taxon>
        <taxon>Kickxellales</taxon>
        <taxon>Kickxellaceae</taxon>
        <taxon>Coemansia</taxon>
    </lineage>
</organism>
<name>A0A9W8LFD0_9FUNG</name>
<evidence type="ECO:0000313" key="2">
    <source>
        <dbReference type="EMBL" id="KAJ2777562.1"/>
    </source>
</evidence>
<dbReference type="OrthoDB" id="47375at2759"/>
<keyword evidence="1" id="KW-1133">Transmembrane helix</keyword>
<dbReference type="Proteomes" id="UP001140172">
    <property type="component" value="Unassembled WGS sequence"/>
</dbReference>
<keyword evidence="3" id="KW-1185">Reference proteome</keyword>
<comment type="caution">
    <text evidence="2">The sequence shown here is derived from an EMBL/GenBank/DDBJ whole genome shotgun (WGS) entry which is preliminary data.</text>
</comment>
<gene>
    <name evidence="2" type="ORF">GGI15_004463</name>
</gene>
<accession>A0A9W8LFD0</accession>
<dbReference type="EMBL" id="JANBUM010000405">
    <property type="protein sequence ID" value="KAJ2777562.1"/>
    <property type="molecule type" value="Genomic_DNA"/>
</dbReference>
<proteinExistence type="predicted"/>
<sequence>MLSADDPSLISSYELVSRKLEDSIKYDNLSDAEKSRARKHRHVQRSRNTSLWQSCLASIRAIDMFWALTVASIGTFVLIALSLLYFRHSHQVFLHRFSHEELSQRRKHLGFDHIYVVERPGERQLAGDLWKDVAKRFEIEVEPWPLSVPTPLDPQQTMIYQRECWRPHRAIYRDMEDRGFMDALIVEDHVVIGTSPHLRMYSALLAIPGDWDMLQLGPAANGTDSGRHDDIPVHWAGPNPLAYRRVDDGACNNLAYAISRAGARKVLKMAETTQAHADFEHKMMDSLDRAKFLIFRVSPSIFSWQQQQQQQKQPEKKPEAVE</sequence>
<dbReference type="AlphaFoldDB" id="A0A9W8LFD0"/>
<keyword evidence="1" id="KW-0472">Membrane</keyword>
<protein>
    <submittedName>
        <fullName evidence="2">Uncharacterized protein</fullName>
    </submittedName>
</protein>